<accession>A0A1J7IX76</accession>
<sequence length="153" mass="17487">MPELTAYRQLWSLSRSPWLLVLCTRVAEKRAVLAVIIFRNPCNRRALASQPTRTQSSICVRVCHWLLCDDNSRALEVEPGLGLAQHVMLQGRDVCIWPIHLNLTRMTGTRRRNIVTYVEAKTSISVCDALIMLVWLCLSLYTCNRITHLSKVP</sequence>
<organism evidence="1 2">
    <name type="scientific">Coniochaeta ligniaria NRRL 30616</name>
    <dbReference type="NCBI Taxonomy" id="1408157"/>
    <lineage>
        <taxon>Eukaryota</taxon>
        <taxon>Fungi</taxon>
        <taxon>Dikarya</taxon>
        <taxon>Ascomycota</taxon>
        <taxon>Pezizomycotina</taxon>
        <taxon>Sordariomycetes</taxon>
        <taxon>Sordariomycetidae</taxon>
        <taxon>Coniochaetales</taxon>
        <taxon>Coniochaetaceae</taxon>
        <taxon>Coniochaeta</taxon>
    </lineage>
</organism>
<dbReference type="EMBL" id="KV875101">
    <property type="protein sequence ID" value="OIW25681.1"/>
    <property type="molecule type" value="Genomic_DNA"/>
</dbReference>
<proteinExistence type="predicted"/>
<evidence type="ECO:0000313" key="1">
    <source>
        <dbReference type="EMBL" id="OIW25681.1"/>
    </source>
</evidence>
<protein>
    <submittedName>
        <fullName evidence="1">Uncharacterized protein</fullName>
    </submittedName>
</protein>
<dbReference type="Proteomes" id="UP000182658">
    <property type="component" value="Unassembled WGS sequence"/>
</dbReference>
<keyword evidence="2" id="KW-1185">Reference proteome</keyword>
<evidence type="ECO:0000313" key="2">
    <source>
        <dbReference type="Proteomes" id="UP000182658"/>
    </source>
</evidence>
<gene>
    <name evidence="1" type="ORF">CONLIGDRAFT_635493</name>
</gene>
<name>A0A1J7IX76_9PEZI</name>
<dbReference type="AlphaFoldDB" id="A0A1J7IX76"/>
<reference evidence="1 2" key="1">
    <citation type="submission" date="2016-10" db="EMBL/GenBank/DDBJ databases">
        <title>Draft genome sequence of Coniochaeta ligniaria NRRL30616, a lignocellulolytic fungus for bioabatement of inhibitors in plant biomass hydrolysates.</title>
        <authorList>
            <consortium name="DOE Joint Genome Institute"/>
            <person name="Jimenez D.J."/>
            <person name="Hector R.E."/>
            <person name="Riley R."/>
            <person name="Sun H."/>
            <person name="Grigoriev I.V."/>
            <person name="Van Elsas J.D."/>
            <person name="Nichols N.N."/>
        </authorList>
    </citation>
    <scope>NUCLEOTIDE SEQUENCE [LARGE SCALE GENOMIC DNA]</scope>
    <source>
        <strain evidence="1 2">NRRL 30616</strain>
    </source>
</reference>
<dbReference type="InParanoid" id="A0A1J7IX76"/>